<protein>
    <submittedName>
        <fullName evidence="1">DGQHR domain-containing protein</fullName>
    </submittedName>
</protein>
<proteinExistence type="predicted"/>
<gene>
    <name evidence="1" type="ORF">P4G45_09265</name>
</gene>
<sequence length="326" mass="36578">MTKTKQQNEIAAPALLLQHNPFVYVVVLPGKWLLTHTTPSWRLQDPIAGFQRIVNEARSRAIARTVLDNERTFPNAITLASNVKTLNFDGRNLTLPDKTKFLVVDGQHRLWAQNFSNKEANYACIVHLDKSEKEMAELFLEINDNQKRVPSSLRWDLVRLVQPNGDESAIMASELVFELVERKDSPFYYAIDLTGEQKDVSIKQGSLAPEIKTLITKTKKAHSDLGFEAYAGLLIRFFTAVKSLDTKGWGDTDSTFYKARILRALLRVLTELILKSPAPAMISTPEFLATLRKIDPLTLTPEVVRAAQGTAGVTDLFQAMLKQVVA</sequence>
<evidence type="ECO:0000313" key="1">
    <source>
        <dbReference type="EMBL" id="XBH08684.1"/>
    </source>
</evidence>
<dbReference type="RefSeq" id="WP_348266194.1">
    <property type="nucleotide sequence ID" value="NZ_CP121194.1"/>
</dbReference>
<dbReference type="EMBL" id="CP121194">
    <property type="protein sequence ID" value="XBH08684.1"/>
    <property type="molecule type" value="Genomic_DNA"/>
</dbReference>
<dbReference type="InterPro" id="IPR017601">
    <property type="entry name" value="DGQHR-contain_dom"/>
</dbReference>
<dbReference type="KEGG" id="epl:P4G45_09265"/>
<name>A0AAU7CTJ9_9BACT</name>
<reference evidence="1" key="1">
    <citation type="submission" date="2023-03" db="EMBL/GenBank/DDBJ databases">
        <title>Edaphobacter sp.</title>
        <authorList>
            <person name="Huber K.J."/>
            <person name="Papendorf J."/>
            <person name="Pilke C."/>
            <person name="Bunk B."/>
            <person name="Sproeer C."/>
            <person name="Pester M."/>
        </authorList>
    </citation>
    <scope>NUCLEOTIDE SEQUENCE</scope>
    <source>
        <strain evidence="1">DSM 109919</strain>
    </source>
</reference>
<dbReference type="AlphaFoldDB" id="A0AAU7CTJ9"/>
<dbReference type="Pfam" id="PF14072">
    <property type="entry name" value="DndB"/>
    <property type="match status" value="1"/>
</dbReference>
<organism evidence="1">
    <name type="scientific">Edaphobacter paludis</name>
    <dbReference type="NCBI Taxonomy" id="3035702"/>
    <lineage>
        <taxon>Bacteria</taxon>
        <taxon>Pseudomonadati</taxon>
        <taxon>Acidobacteriota</taxon>
        <taxon>Terriglobia</taxon>
        <taxon>Terriglobales</taxon>
        <taxon>Acidobacteriaceae</taxon>
        <taxon>Edaphobacter</taxon>
    </lineage>
</organism>
<dbReference type="NCBIfam" id="TIGR03187">
    <property type="entry name" value="DGQHR"/>
    <property type="match status" value="1"/>
</dbReference>
<accession>A0AAU7CTJ9</accession>
<dbReference type="InterPro" id="IPR017642">
    <property type="entry name" value="DNA_S_mod_DndB"/>
</dbReference>